<organism evidence="3 4">
    <name type="scientific">Phaeosphaeria nodorum (strain SN15 / ATCC MYA-4574 / FGSC 10173)</name>
    <name type="common">Glume blotch fungus</name>
    <name type="synonym">Parastagonospora nodorum</name>
    <dbReference type="NCBI Taxonomy" id="321614"/>
    <lineage>
        <taxon>Eukaryota</taxon>
        <taxon>Fungi</taxon>
        <taxon>Dikarya</taxon>
        <taxon>Ascomycota</taxon>
        <taxon>Pezizomycotina</taxon>
        <taxon>Dothideomycetes</taxon>
        <taxon>Pleosporomycetidae</taxon>
        <taxon>Pleosporales</taxon>
        <taxon>Pleosporineae</taxon>
        <taxon>Phaeosphaeriaceae</taxon>
        <taxon>Parastagonospora</taxon>
    </lineage>
</organism>
<evidence type="ECO:0000313" key="3">
    <source>
        <dbReference type="EMBL" id="QRC98800.1"/>
    </source>
</evidence>
<sequence length="255" mass="28353">MPSPTLLHFQQVSRRARRATRMVEEEQLIQKPKKVNSEIRKQQNRIASRNYREKRKKKLQYLQRLVEEGSNDGQTPEPTQQPQQAHVSSQVSQNDIGLVSPPFMLPSASGFVPLSSSGIPALDLAATSSSTTFDSHGLPTTQTYLPFGSSWNSQTLDSPSPSNTVYTPAWMNSIGGRSRPTLSPETFHFSAQASQAVFETTTDSYHCAGEVTPQAEHYALDSPYMSYNAPQSQAPSASSYFFHAPPHPFERFVFV</sequence>
<dbReference type="OrthoDB" id="2245989at2759"/>
<gene>
    <name evidence="3" type="ORF">JI435_436360</name>
</gene>
<feature type="domain" description="BZIP" evidence="2">
    <location>
        <begin position="40"/>
        <end position="54"/>
    </location>
</feature>
<evidence type="ECO:0000259" key="2">
    <source>
        <dbReference type="PROSITE" id="PS00036"/>
    </source>
</evidence>
<dbReference type="GO" id="GO:0003700">
    <property type="term" value="F:DNA-binding transcription factor activity"/>
    <property type="evidence" value="ECO:0007669"/>
    <property type="project" value="InterPro"/>
</dbReference>
<dbReference type="AlphaFoldDB" id="A0A7U2F4Y0"/>
<feature type="region of interest" description="Disordered" evidence="1">
    <location>
        <begin position="34"/>
        <end position="93"/>
    </location>
</feature>
<accession>A0A7U2F4Y0</accession>
<keyword evidence="4" id="KW-1185">Reference proteome</keyword>
<dbReference type="Proteomes" id="UP000663193">
    <property type="component" value="Chromosome 9"/>
</dbReference>
<protein>
    <recommendedName>
        <fullName evidence="2">BZIP domain-containing protein</fullName>
    </recommendedName>
</protein>
<dbReference type="InterPro" id="IPR004827">
    <property type="entry name" value="bZIP"/>
</dbReference>
<dbReference type="CDD" id="cd14688">
    <property type="entry name" value="bZIP_YAP"/>
    <property type="match status" value="1"/>
</dbReference>
<dbReference type="KEGG" id="pno:SNOG_06172"/>
<dbReference type="EMBL" id="CP069031">
    <property type="protein sequence ID" value="QRC98800.1"/>
    <property type="molecule type" value="Genomic_DNA"/>
</dbReference>
<name>A0A7U2F4Y0_PHANO</name>
<reference evidence="4" key="1">
    <citation type="journal article" date="2021" name="BMC Genomics">
        <title>Chromosome-level genome assembly and manually-curated proteome of model necrotroph Parastagonospora nodorum Sn15 reveals a genome-wide trove of candidate effector homologs, and redundancy of virulence-related functions within an accessory chromosome.</title>
        <authorList>
            <person name="Bertazzoni S."/>
            <person name="Jones D.A.B."/>
            <person name="Phan H.T."/>
            <person name="Tan K.-C."/>
            <person name="Hane J.K."/>
        </authorList>
    </citation>
    <scope>NUCLEOTIDE SEQUENCE [LARGE SCALE GENOMIC DNA]</scope>
    <source>
        <strain evidence="4">SN15 / ATCC MYA-4574 / FGSC 10173)</strain>
    </source>
</reference>
<dbReference type="PROSITE" id="PS00036">
    <property type="entry name" value="BZIP_BASIC"/>
    <property type="match status" value="1"/>
</dbReference>
<evidence type="ECO:0000313" key="4">
    <source>
        <dbReference type="Proteomes" id="UP000663193"/>
    </source>
</evidence>
<dbReference type="VEuPathDB" id="FungiDB:JI435_436360"/>
<dbReference type="OMA" id="SHAYGVY"/>
<feature type="compositionally biased region" description="Low complexity" evidence="1">
    <location>
        <begin position="74"/>
        <end position="84"/>
    </location>
</feature>
<evidence type="ECO:0000256" key="1">
    <source>
        <dbReference type="SAM" id="MobiDB-lite"/>
    </source>
</evidence>
<dbReference type="RefSeq" id="XP_001796554.1">
    <property type="nucleotide sequence ID" value="XM_001796502.1"/>
</dbReference>
<proteinExistence type="predicted"/>